<dbReference type="InterPro" id="IPR036709">
    <property type="entry name" value="Autotransporte_beta_dom_sf"/>
</dbReference>
<organism evidence="3 4">
    <name type="scientific">Hohaiivirga grylli</name>
    <dbReference type="NCBI Taxonomy" id="3133970"/>
    <lineage>
        <taxon>Bacteria</taxon>
        <taxon>Pseudomonadati</taxon>
        <taxon>Pseudomonadota</taxon>
        <taxon>Alphaproteobacteria</taxon>
        <taxon>Hyphomicrobiales</taxon>
        <taxon>Methylobacteriaceae</taxon>
        <taxon>Hohaiivirga</taxon>
    </lineage>
</organism>
<dbReference type="PANTHER" id="PTHR35037">
    <property type="entry name" value="C-TERMINAL REGION OF AIDA-LIKE PROTEIN"/>
    <property type="match status" value="1"/>
</dbReference>
<dbReference type="InterPro" id="IPR043990">
    <property type="entry name" value="AC_1"/>
</dbReference>
<dbReference type="InterPro" id="IPR051551">
    <property type="entry name" value="Autotransporter_adhesion"/>
</dbReference>
<protein>
    <submittedName>
        <fullName evidence="3">Autotransporter outer membrane beta-barrel domain-containing protein</fullName>
    </submittedName>
</protein>
<accession>A0ABV0BIA6</accession>
<dbReference type="Pfam" id="PF18883">
    <property type="entry name" value="AC_1"/>
    <property type="match status" value="1"/>
</dbReference>
<dbReference type="Gene3D" id="2.40.128.130">
    <property type="entry name" value="Autotransporter beta-domain"/>
    <property type="match status" value="1"/>
</dbReference>
<dbReference type="NCBIfam" id="TIGR01414">
    <property type="entry name" value="autotrans_barl"/>
    <property type="match status" value="1"/>
</dbReference>
<evidence type="ECO:0000256" key="1">
    <source>
        <dbReference type="SAM" id="SignalP"/>
    </source>
</evidence>
<reference evidence="3 4" key="1">
    <citation type="submission" date="2024-04" db="EMBL/GenBank/DDBJ databases">
        <title>A novel species isolated from cricket.</title>
        <authorList>
            <person name="Wang H.-C."/>
        </authorList>
    </citation>
    <scope>NUCLEOTIDE SEQUENCE [LARGE SCALE GENOMIC DNA]</scope>
    <source>
        <strain evidence="3 4">WL0021</strain>
    </source>
</reference>
<proteinExistence type="predicted"/>
<gene>
    <name evidence="3" type="ORF">WJT86_02120</name>
</gene>
<dbReference type="PROSITE" id="PS51208">
    <property type="entry name" value="AUTOTRANSPORTER"/>
    <property type="match status" value="1"/>
</dbReference>
<dbReference type="Proteomes" id="UP001418637">
    <property type="component" value="Unassembled WGS sequence"/>
</dbReference>
<keyword evidence="1" id="KW-0732">Signal</keyword>
<keyword evidence="4" id="KW-1185">Reference proteome</keyword>
<dbReference type="CDD" id="cd01344">
    <property type="entry name" value="PL2_Passenger_AT"/>
    <property type="match status" value="1"/>
</dbReference>
<dbReference type="SUPFAM" id="SSF103515">
    <property type="entry name" value="Autotransporter"/>
    <property type="match status" value="1"/>
</dbReference>
<dbReference type="Gene3D" id="2.160.20.20">
    <property type="match status" value="1"/>
</dbReference>
<dbReference type="SUPFAM" id="SSF51126">
    <property type="entry name" value="Pectin lyase-like"/>
    <property type="match status" value="1"/>
</dbReference>
<dbReference type="InterPro" id="IPR012332">
    <property type="entry name" value="Autotransporter_pectin_lyase_C"/>
</dbReference>
<dbReference type="Pfam" id="PF03797">
    <property type="entry name" value="Autotransporter"/>
    <property type="match status" value="1"/>
</dbReference>
<feature type="signal peptide" evidence="1">
    <location>
        <begin position="1"/>
        <end position="16"/>
    </location>
</feature>
<dbReference type="InterPro" id="IPR006315">
    <property type="entry name" value="OM_autotransptr_brl_dom"/>
</dbReference>
<feature type="domain" description="Autotransporter" evidence="2">
    <location>
        <begin position="775"/>
        <end position="1060"/>
    </location>
</feature>
<dbReference type="InterPro" id="IPR011050">
    <property type="entry name" value="Pectin_lyase_fold/virulence"/>
</dbReference>
<evidence type="ECO:0000313" key="4">
    <source>
        <dbReference type="Proteomes" id="UP001418637"/>
    </source>
</evidence>
<evidence type="ECO:0000259" key="2">
    <source>
        <dbReference type="PROSITE" id="PS51208"/>
    </source>
</evidence>
<comment type="caution">
    <text evidence="3">The sequence shown here is derived from an EMBL/GenBank/DDBJ whole genome shotgun (WGS) entry which is preliminary data.</text>
</comment>
<evidence type="ECO:0000313" key="3">
    <source>
        <dbReference type="EMBL" id="MEN3929856.1"/>
    </source>
</evidence>
<dbReference type="SMART" id="SM00869">
    <property type="entry name" value="Autotransporter"/>
    <property type="match status" value="1"/>
</dbReference>
<sequence length="1060" mass="113031">MLASIAICALLTTANAACVSTSDNKYTCSGNLTAPITINNVAEDIEVTTQNGFSLNTSSSDPALYLFGAGDVSYIDNYFSDISNNSDFIALQVHNIASQSATKNAYTTIETGGNINGSVFIISNATNASAKLNLTLSGNITNNYPSSYGYAVQIQNTTNIGNAVQAISLNSINSYGGGLYFFNSVSTSGDAFASATFTGDLISQSAIGLMVSSFTQSGTATANITARDITAHTDGIYINNVSHSGNAVTVISANDITSTAANYHAIYFQQNYALNGDSVAIINANSLHAVNGTGIYITSTAGNGRAYTIIKTTGDITAGAEGIVSRTFGGDNYMEVWIDVNNISSNGDAIHILDIGNKSPNLPGSLVDIITRGNVYSHNGTAIYTSTDDTDTHITVQGLVHGNTTAIDIIRERETGRTATLELHPGYALEGLTRAVVTDANSTAYLDLPNSHLVLGGEGTGRFDLTILDNSADADTTGDANRISGFGSLTKSGNSTWFLENTNNADPDNQFLYVNVNEGTLVLDNARLLLADTATNIHATGILTIAPQGTLSGTGASVVQGNVINSGTISLANNYTGGIEAFAGDTLTITGNYTGNNGRLVINTMLGDDDFPTERLIINGAASGQTQVTVVNIGGDGDQTMGNGIMIVQATESTPDAFVLANRVAAGAYEYSLYRGGLIPSDQNWYLRSTYTPLPTPDNPNPQPEPAIRSEVAVAMTIAPLALEYGYTMLGTLHERVGETGMKTLTPVKDARLVNCNDPAQNFRCIIYSPVQENQTKWASSGWARLFGDRGLHRPDNFMRRGPNYSYTFSGIQAGLDIYAREQTDGTLDKAGIYIGYGQISADITGQRGTKAGTVDMDAYTLGAYWTHISAMGWYTDAVVQGTWYSADARSTDNQRIKPNGFSILASLEAGYSFRLNNGWAIEPQAQIVYQNISFNNARDAYGLVRFSNNDSLRGRLGIRVTKTWNMGDEATPRLLTTWLRANIWHEFLGKTRTSYGSLDGSDFTPFHSYLKGTWAEVGAGASMQMTEAVNLFATGSYNRALDNKGREGWNGRLGVTVKW</sequence>
<dbReference type="EMBL" id="JBBYXI010000001">
    <property type="protein sequence ID" value="MEN3929856.1"/>
    <property type="molecule type" value="Genomic_DNA"/>
</dbReference>
<dbReference type="RefSeq" id="WP_346335837.1">
    <property type="nucleotide sequence ID" value="NZ_JBBYXI010000001.1"/>
</dbReference>
<feature type="chain" id="PRO_5046042319" evidence="1">
    <location>
        <begin position="17"/>
        <end position="1060"/>
    </location>
</feature>
<dbReference type="InterPro" id="IPR005546">
    <property type="entry name" value="Autotransporte_beta"/>
</dbReference>
<name>A0ABV0BIA6_9HYPH</name>
<dbReference type="PANTHER" id="PTHR35037:SF3">
    <property type="entry name" value="C-TERMINAL REGION OF AIDA-LIKE PROTEIN"/>
    <property type="match status" value="1"/>
</dbReference>